<dbReference type="AlphaFoldDB" id="A0A165LWE1"/>
<reference evidence="4 5" key="1">
    <citation type="journal article" date="2016" name="Mol. Biol. Evol.">
        <title>Comparative Genomics of Early-Diverging Mushroom-Forming Fungi Provides Insights into the Origins of Lignocellulose Decay Capabilities.</title>
        <authorList>
            <person name="Nagy L.G."/>
            <person name="Riley R."/>
            <person name="Tritt A."/>
            <person name="Adam C."/>
            <person name="Daum C."/>
            <person name="Floudas D."/>
            <person name="Sun H."/>
            <person name="Yadav J.S."/>
            <person name="Pangilinan J."/>
            <person name="Larsson K.H."/>
            <person name="Matsuura K."/>
            <person name="Barry K."/>
            <person name="Labutti K."/>
            <person name="Kuo R."/>
            <person name="Ohm R.A."/>
            <person name="Bhattacharya S.S."/>
            <person name="Shirouzu T."/>
            <person name="Yoshinaga Y."/>
            <person name="Martin F.M."/>
            <person name="Grigoriev I.V."/>
            <person name="Hibbett D.S."/>
        </authorList>
    </citation>
    <scope>NUCLEOTIDE SEQUENCE [LARGE SCALE GENOMIC DNA]</scope>
    <source>
        <strain evidence="4 5">HHB12029</strain>
    </source>
</reference>
<feature type="transmembrane region" description="Helical" evidence="2">
    <location>
        <begin position="238"/>
        <end position="262"/>
    </location>
</feature>
<dbReference type="Pfam" id="PF20153">
    <property type="entry name" value="DUF6535"/>
    <property type="match status" value="1"/>
</dbReference>
<sequence>MQRLHGVNVSHGRHRFRTASATRGHGCRLREQSTLLRTVIMDPNPSPDVPTQPAPPRSKKYEMVEELDTDFKRKYPPDLPGREMEDGARVWKVYRDEATANDNTILDGWNKTIDILLIFAGLFSAVATAFIIESYKLLQPDSEAYTANALYILLNNNSALPPPPSLDTSPSPLSRWINGLWFTSLILALAVALLCILAKQWISEYSARNNASAQSPRHWARRHQVYFQAMSKWPVAEFISVLPFLLHLALFLFFAGVVAFLWTLDRAISILVIAIACLLGVFYAASTLAPLWIPESPTSTPLVNQLRRQLTLLRKTALQLRNTLKRGLARIRGIALRLYERYRLWRRGNVLEPGGNAPSERSYSLYEPHAGRSYRVVTNPRTLPSRWLAPTDSDASSENPGRRRDEPSNTAARQKAITHAIDPGTDAQIISERIEQQRDVLDQDALMWLILAVSDTDANAVGLQSLGALLPTSSLAKRLRKDPRLAPITVSNASTRTATRLSSNEVMRIVRSRLCMQKSGAGLDAIASWPVLNTLADRSHPDLGLLWSALHPDYLSHVSRAESEWRAASQSLSLTAVLLIRSNDPMSSGGSSDSGPSWTRSCSEIHFLMCCQFEDLSDAQWDLIFHSLRPPHIPKPPPVMRELWLINTVARLIYFTYEHDLSIRAGSDLINRVLDTVRRKISEPPHTKLDGVGKLMQLPYVTALFSGYLERLHPDRTRIITIAHILRDGADIAQLNYVNVVKFVSGLNNLLLADYPEKHNDQEVSGLVSEACLRAFPKDGEEELEYDYNQSGAANQSLAMRDDQTRLAVVLDCMLLPLEEAPQIPPIWKQLCAGAGSHAWIDLVERMAVSLCYRARRGKPSLDMVDAFFAELDCSKLVAVWVDTVAPLWQNFQSDMYHARPPTPQRISNALASLRRVQMDGLLPDGNADLLRDWATTFGLGADAKLLVHIFRHCVELRPTWWMDFLTAAWSPSSLDVSVIVNGLFATFMEDLVIAHWLFTKYTSSCGSKNNASDVVHSNTVSNFSVCKKAAGAIGRITPIAAFIASVA</sequence>
<dbReference type="Proteomes" id="UP000077266">
    <property type="component" value="Unassembled WGS sequence"/>
</dbReference>
<evidence type="ECO:0000259" key="3">
    <source>
        <dbReference type="Pfam" id="PF20153"/>
    </source>
</evidence>
<evidence type="ECO:0000256" key="1">
    <source>
        <dbReference type="SAM" id="MobiDB-lite"/>
    </source>
</evidence>
<organism evidence="4 5">
    <name type="scientific">Exidia glandulosa HHB12029</name>
    <dbReference type="NCBI Taxonomy" id="1314781"/>
    <lineage>
        <taxon>Eukaryota</taxon>
        <taxon>Fungi</taxon>
        <taxon>Dikarya</taxon>
        <taxon>Basidiomycota</taxon>
        <taxon>Agaricomycotina</taxon>
        <taxon>Agaricomycetes</taxon>
        <taxon>Auriculariales</taxon>
        <taxon>Exidiaceae</taxon>
        <taxon>Exidia</taxon>
    </lineage>
</organism>
<evidence type="ECO:0000256" key="2">
    <source>
        <dbReference type="SAM" id="Phobius"/>
    </source>
</evidence>
<keyword evidence="2" id="KW-0472">Membrane</keyword>
<dbReference type="InParanoid" id="A0A165LWE1"/>
<name>A0A165LWE1_EXIGL</name>
<feature type="domain" description="DUF6535" evidence="3">
    <location>
        <begin position="91"/>
        <end position="263"/>
    </location>
</feature>
<evidence type="ECO:0000313" key="5">
    <source>
        <dbReference type="Proteomes" id="UP000077266"/>
    </source>
</evidence>
<feature type="transmembrane region" description="Helical" evidence="2">
    <location>
        <begin position="115"/>
        <end position="132"/>
    </location>
</feature>
<gene>
    <name evidence="4" type="ORF">EXIGLDRAFT_808251</name>
</gene>
<dbReference type="STRING" id="1314781.A0A165LWE1"/>
<keyword evidence="2" id="KW-0812">Transmembrane</keyword>
<dbReference type="OrthoDB" id="3219854at2759"/>
<feature type="transmembrane region" description="Helical" evidence="2">
    <location>
        <begin position="176"/>
        <end position="198"/>
    </location>
</feature>
<keyword evidence="5" id="KW-1185">Reference proteome</keyword>
<feature type="transmembrane region" description="Helical" evidence="2">
    <location>
        <begin position="268"/>
        <end position="293"/>
    </location>
</feature>
<dbReference type="InterPro" id="IPR045338">
    <property type="entry name" value="DUF6535"/>
</dbReference>
<proteinExistence type="predicted"/>
<protein>
    <recommendedName>
        <fullName evidence="3">DUF6535 domain-containing protein</fullName>
    </recommendedName>
</protein>
<evidence type="ECO:0000313" key="4">
    <source>
        <dbReference type="EMBL" id="KZV98422.1"/>
    </source>
</evidence>
<keyword evidence="2" id="KW-1133">Transmembrane helix</keyword>
<accession>A0A165LWE1</accession>
<dbReference type="EMBL" id="KV425919">
    <property type="protein sequence ID" value="KZV98422.1"/>
    <property type="molecule type" value="Genomic_DNA"/>
</dbReference>
<feature type="region of interest" description="Disordered" evidence="1">
    <location>
        <begin position="385"/>
        <end position="413"/>
    </location>
</feature>